<keyword evidence="8" id="KW-0418">Kinase</keyword>
<feature type="compositionally biased region" description="Low complexity" evidence="15">
    <location>
        <begin position="434"/>
        <end position="446"/>
    </location>
</feature>
<dbReference type="CDD" id="cd00054">
    <property type="entry name" value="EGF_CA"/>
    <property type="match status" value="1"/>
</dbReference>
<dbReference type="GO" id="GO:0004713">
    <property type="term" value="F:protein tyrosine kinase activity"/>
    <property type="evidence" value="ECO:0007669"/>
    <property type="project" value="InterPro"/>
</dbReference>
<feature type="domain" description="Protein kinase" evidence="17">
    <location>
        <begin position="1340"/>
        <end position="1446"/>
    </location>
</feature>
<dbReference type="PROSITE" id="PS00107">
    <property type="entry name" value="PROTEIN_KINASE_ATP"/>
    <property type="match status" value="1"/>
</dbReference>
<dbReference type="GO" id="GO:0016020">
    <property type="term" value="C:membrane"/>
    <property type="evidence" value="ECO:0007669"/>
    <property type="project" value="UniProtKB-SubCell"/>
</dbReference>
<dbReference type="OrthoDB" id="1910803at2759"/>
<evidence type="ECO:0000259" key="18">
    <source>
        <dbReference type="PROSITE" id="PS50026"/>
    </source>
</evidence>
<dbReference type="SMART" id="SM00179">
    <property type="entry name" value="EGF_CA"/>
    <property type="match status" value="1"/>
</dbReference>
<dbReference type="Pfam" id="PF07714">
    <property type="entry name" value="PK_Tyr_Ser-Thr"/>
    <property type="match status" value="1"/>
</dbReference>
<keyword evidence="4" id="KW-0808">Transferase</keyword>
<dbReference type="InterPro" id="IPR003774">
    <property type="entry name" value="AlgH-like"/>
</dbReference>
<feature type="binding site" evidence="14">
    <location>
        <position position="1375"/>
    </location>
    <ligand>
        <name>ATP</name>
        <dbReference type="ChEBI" id="CHEBI:30616"/>
    </ligand>
</feature>
<dbReference type="InterPro" id="IPR011009">
    <property type="entry name" value="Kinase-like_dom_sf"/>
</dbReference>
<keyword evidence="9 14" id="KW-0067">ATP-binding</keyword>
<dbReference type="InterPro" id="IPR000152">
    <property type="entry name" value="EGF-type_Asp/Asn_hydroxyl_site"/>
</dbReference>
<keyword evidence="5 16" id="KW-0812">Transmembrane</keyword>
<evidence type="ECO:0000256" key="10">
    <source>
        <dbReference type="ARBA" id="ARBA00022989"/>
    </source>
</evidence>
<keyword evidence="7 14" id="KW-0547">Nucleotide-binding</keyword>
<dbReference type="InterPro" id="IPR017441">
    <property type="entry name" value="Protein_kinase_ATP_BS"/>
</dbReference>
<evidence type="ECO:0000256" key="9">
    <source>
        <dbReference type="ARBA" id="ARBA00022840"/>
    </source>
</evidence>
<evidence type="ECO:0000256" key="3">
    <source>
        <dbReference type="ARBA" id="ARBA00022536"/>
    </source>
</evidence>
<evidence type="ECO:0008006" key="21">
    <source>
        <dbReference type="Google" id="ProtNLM"/>
    </source>
</evidence>
<dbReference type="PANTHER" id="PTHR31984">
    <property type="entry name" value="TRANSPORTER, PUTATIVE (DUF179)-RELATED"/>
    <property type="match status" value="1"/>
</dbReference>
<keyword evidence="11 16" id="KW-0472">Membrane</keyword>
<reference evidence="19" key="1">
    <citation type="submission" date="2022-05" db="EMBL/GenBank/DDBJ databases">
        <title>The Musa troglodytarum L. genome provides insights into the mechanism of non-climacteric behaviour and enrichment of carotenoids.</title>
        <authorList>
            <person name="Wang J."/>
        </authorList>
    </citation>
    <scope>NUCLEOTIDE SEQUENCE</scope>
    <source>
        <tissue evidence="19">Leaf</tissue>
    </source>
</reference>
<keyword evidence="3 13" id="KW-0245">EGF-like domain</keyword>
<dbReference type="PANTHER" id="PTHR31984:SF12">
    <property type="entry name" value="THIOREDOXIN DOMAIN-CONTAINING PROTEIN"/>
    <property type="match status" value="1"/>
</dbReference>
<dbReference type="SUPFAM" id="SSF52833">
    <property type="entry name" value="Thioredoxin-like"/>
    <property type="match status" value="1"/>
</dbReference>
<dbReference type="InterPro" id="IPR001245">
    <property type="entry name" value="Ser-Thr/Tyr_kinase_cat_dom"/>
</dbReference>
<dbReference type="GO" id="GO:0005509">
    <property type="term" value="F:calcium ion binding"/>
    <property type="evidence" value="ECO:0007669"/>
    <property type="project" value="InterPro"/>
</dbReference>
<evidence type="ECO:0000256" key="8">
    <source>
        <dbReference type="ARBA" id="ARBA00022777"/>
    </source>
</evidence>
<dbReference type="SUPFAM" id="SSF57196">
    <property type="entry name" value="EGF/Laminin"/>
    <property type="match status" value="1"/>
</dbReference>
<dbReference type="SUPFAM" id="SSF143456">
    <property type="entry name" value="VC0467-like"/>
    <property type="match status" value="1"/>
</dbReference>
<dbReference type="GO" id="GO:0004674">
    <property type="term" value="F:protein serine/threonine kinase activity"/>
    <property type="evidence" value="ECO:0007669"/>
    <property type="project" value="UniProtKB-KW"/>
</dbReference>
<evidence type="ECO:0000256" key="4">
    <source>
        <dbReference type="ARBA" id="ARBA00022679"/>
    </source>
</evidence>
<comment type="caution">
    <text evidence="13">Lacks conserved residue(s) required for the propagation of feature annotation.</text>
</comment>
<evidence type="ECO:0000313" key="19">
    <source>
        <dbReference type="EMBL" id="URD85340.1"/>
    </source>
</evidence>
<dbReference type="SMART" id="SM00181">
    <property type="entry name" value="EGF"/>
    <property type="match status" value="2"/>
</dbReference>
<dbReference type="SUPFAM" id="SSF56112">
    <property type="entry name" value="Protein kinase-like (PK-like)"/>
    <property type="match status" value="1"/>
</dbReference>
<dbReference type="PROSITE" id="PS00010">
    <property type="entry name" value="ASX_HYDROXYL"/>
    <property type="match status" value="1"/>
</dbReference>
<keyword evidence="6" id="KW-0732">Signal</keyword>
<dbReference type="Gene3D" id="3.40.30.10">
    <property type="entry name" value="Glutaredoxin"/>
    <property type="match status" value="1"/>
</dbReference>
<sequence length="1446" mass="163912">MNYGPNGRGRSSEPTLVSRIPVKAVAADERAAVAVPPPRLRDIFFVAALVFFGVCRWYRRRREQQQELRCEIGMADPYQEKFLLSDPSPSPDPPHGSGESRSLMKEVAHLVANNQDKLDFLKLMVIYRSSEKMLADILGATEEITLFYYHSSMSYKYHGRLRAENILSSVNHFQSLEPEELPLKLLQTPEGRGELFLSTDKAVLLLEFCGWSAKLLRRKNNGNYETPMSAFNHSENVGIIGQSINREMVDDFHVEHHKGMENRLTCAVEDGLGRSDWLKEYTLANQSALEQLDDGGGGTRMLCTDEEFKQFETFFMKFTAIAREFFLPPERQRFGLISEGVLLSFLVTMRVQQGDDLRNILQTHHSLIMEFDVDGHNPEPAFPANRPSIILFIDRSSNSSKVREESKLSLEVLRKFSVQNQLCYQTVRGRDSRVMGSSRSLSGSSSHQTGKVSQTPKVVKIKDNMAFMIVDEGEHISLKNTALESQGNPVYDILTRLLQRESPAVKNKETKISEVAKKAGFELLSDDFEVQIIESFQSHNDNNQLREMGRSTTTMLNDPNELTESQDDVSSGGLLYTTENIMMDERKQSEHPDDVANFLETREAAPYDNDNAFLCHVERSCWVEQELPTPKEHVQEEQADKIDSTSSIRQVKSDFGHSSSVLSAGDDMGSIRISNRLRKADEPCYQWQPFLGSFFFIDGGYRLLRTLTAESRIPSLVILDPVMQQHFVFSEATDINYPSVVSFVDRFLNGSLTPYQHSVLSLKTSRDMPKPPLVNLDFHEIDSIPQVTSSAFCELVIGFIPCEMNDKVPFSNSQELKSAWKIDVLVLFSTPWCGFCQRMELIVREVYRAFKNFINFSISQSKNDDPTQIKGLLWTDSRKGNRYEQVLYASTLIAHEKAHSPEDKYNKIVLNKAISADSEDPLNTYTPVTSHDKHIHVVVGSILAATDKLFNAAPFDNSTVLIVTMDKNQGFQGLVINKRISWDIFKELDSDLVSLKHAPLYYGGPVRFQTLPLVSLIRKAKEGYTEIVKGVYFGNPVVTRQVIEEIKLKEESPDDYWFFLGFSSWGYDQLFQEITEGAWRLKKGCYRDQSFFLTCNKTTKPPILLFQHYYIVTNMSLEEGTLEVKRIYDDDYFSFAYENQPFIGLEEQIIMNWVITDQSCKDAKLNTITFACVDQHSSCNDKNISSNGQKISGYRCQCNDGYEGNPYLPNGCRDIDECSLPQKYVCYGTCTNTMGGYSCTCPPGSSGFPRQKACIPGKKHTLELGVIIGASNGVGLLLLSTGLIILRRKWKKRKQKRIRQKHFRQNHGLLLQQLISSREDVAERTKIFPLEEIEKATNNFDETRVLGHGGHGTVYKGILSDQRVVAIKKSKIVKKSEIDQFVNEVAILSQINHRNVVKLFGCCLETEVPLLIYEFISNGALSDHLHASDGSSALSWEARLRIAAET</sequence>
<dbReference type="SMART" id="SM00219">
    <property type="entry name" value="TyrKc"/>
    <property type="match status" value="1"/>
</dbReference>
<evidence type="ECO:0000256" key="7">
    <source>
        <dbReference type="ARBA" id="ARBA00022741"/>
    </source>
</evidence>
<dbReference type="InterPro" id="IPR018097">
    <property type="entry name" value="EGF_Ca-bd_CS"/>
</dbReference>
<evidence type="ECO:0000256" key="5">
    <source>
        <dbReference type="ARBA" id="ARBA00022692"/>
    </source>
</evidence>
<dbReference type="Proteomes" id="UP001055439">
    <property type="component" value="Chromosome 2"/>
</dbReference>
<dbReference type="InterPro" id="IPR001881">
    <property type="entry name" value="EGF-like_Ca-bd_dom"/>
</dbReference>
<dbReference type="InterPro" id="IPR036249">
    <property type="entry name" value="Thioredoxin-like_sf"/>
</dbReference>
<gene>
    <name evidence="19" type="ORF">MUK42_27554</name>
</gene>
<evidence type="ECO:0000259" key="17">
    <source>
        <dbReference type="PROSITE" id="PS50011"/>
    </source>
</evidence>
<accession>A0A9E7EYX8</accession>
<dbReference type="Gene3D" id="3.40.1740.10">
    <property type="entry name" value="VC0467-like"/>
    <property type="match status" value="1"/>
</dbReference>
<feature type="region of interest" description="Disordered" evidence="15">
    <location>
        <begin position="431"/>
        <end position="455"/>
    </location>
</feature>
<dbReference type="InterPro" id="IPR000742">
    <property type="entry name" value="EGF"/>
</dbReference>
<dbReference type="Pfam" id="PF07645">
    <property type="entry name" value="EGF_CA"/>
    <property type="match status" value="1"/>
</dbReference>
<feature type="non-terminal residue" evidence="19">
    <location>
        <position position="1446"/>
    </location>
</feature>
<keyword evidence="12" id="KW-1015">Disulfide bond</keyword>
<dbReference type="GO" id="GO:0005524">
    <property type="term" value="F:ATP binding"/>
    <property type="evidence" value="ECO:0007669"/>
    <property type="project" value="UniProtKB-UniRule"/>
</dbReference>
<protein>
    <recommendedName>
        <fullName evidence="21">Protein kinase domain-containing protein</fullName>
    </recommendedName>
</protein>
<feature type="transmembrane region" description="Helical" evidence="16">
    <location>
        <begin position="1264"/>
        <end position="1286"/>
    </location>
</feature>
<organism evidence="19 20">
    <name type="scientific">Musa troglodytarum</name>
    <name type="common">fe'i banana</name>
    <dbReference type="NCBI Taxonomy" id="320322"/>
    <lineage>
        <taxon>Eukaryota</taxon>
        <taxon>Viridiplantae</taxon>
        <taxon>Streptophyta</taxon>
        <taxon>Embryophyta</taxon>
        <taxon>Tracheophyta</taxon>
        <taxon>Spermatophyta</taxon>
        <taxon>Magnoliopsida</taxon>
        <taxon>Liliopsida</taxon>
        <taxon>Zingiberales</taxon>
        <taxon>Musaceae</taxon>
        <taxon>Musa</taxon>
    </lineage>
</organism>
<evidence type="ECO:0000256" key="1">
    <source>
        <dbReference type="ARBA" id="ARBA00004479"/>
    </source>
</evidence>
<comment type="subcellular location">
    <subcellularLocation>
        <location evidence="1">Membrane</location>
        <topology evidence="1">Single-pass type I membrane protein</topology>
    </subcellularLocation>
</comment>
<keyword evidence="10 16" id="KW-1133">Transmembrane helix</keyword>
<dbReference type="PROSITE" id="PS50011">
    <property type="entry name" value="PROTEIN_KINASE_DOM"/>
    <property type="match status" value="1"/>
</dbReference>
<dbReference type="FunFam" id="3.30.200.20:FF:000043">
    <property type="entry name" value="Wall-associated receptor kinase 2"/>
    <property type="match status" value="1"/>
</dbReference>
<keyword evidence="20" id="KW-1185">Reference proteome</keyword>
<dbReference type="Pfam" id="PF02622">
    <property type="entry name" value="DUF179"/>
    <property type="match status" value="1"/>
</dbReference>
<dbReference type="PROSITE" id="PS01187">
    <property type="entry name" value="EGF_CA"/>
    <property type="match status" value="1"/>
</dbReference>
<dbReference type="Gene3D" id="1.10.510.10">
    <property type="entry name" value="Transferase(Phosphotransferase) domain 1"/>
    <property type="match status" value="1"/>
</dbReference>
<evidence type="ECO:0000256" key="13">
    <source>
        <dbReference type="PROSITE-ProRule" id="PRU00076"/>
    </source>
</evidence>
<evidence type="ECO:0000256" key="11">
    <source>
        <dbReference type="ARBA" id="ARBA00023136"/>
    </source>
</evidence>
<dbReference type="InterPro" id="IPR049883">
    <property type="entry name" value="NOTCH1_EGF-like"/>
</dbReference>
<dbReference type="Gene3D" id="2.10.25.10">
    <property type="entry name" value="Laminin"/>
    <property type="match status" value="1"/>
</dbReference>
<dbReference type="InterPro" id="IPR000719">
    <property type="entry name" value="Prot_kinase_dom"/>
</dbReference>
<dbReference type="EMBL" id="CP097504">
    <property type="protein sequence ID" value="URD85340.1"/>
    <property type="molecule type" value="Genomic_DNA"/>
</dbReference>
<evidence type="ECO:0000256" key="2">
    <source>
        <dbReference type="ARBA" id="ARBA00022527"/>
    </source>
</evidence>
<evidence type="ECO:0000256" key="15">
    <source>
        <dbReference type="SAM" id="MobiDB-lite"/>
    </source>
</evidence>
<evidence type="ECO:0000256" key="12">
    <source>
        <dbReference type="ARBA" id="ARBA00023157"/>
    </source>
</evidence>
<feature type="domain" description="EGF-like" evidence="18">
    <location>
        <begin position="1214"/>
        <end position="1255"/>
    </location>
</feature>
<dbReference type="InterPro" id="IPR020635">
    <property type="entry name" value="Tyr_kinase_cat_dom"/>
</dbReference>
<dbReference type="PROSITE" id="PS50026">
    <property type="entry name" value="EGF_3"/>
    <property type="match status" value="1"/>
</dbReference>
<name>A0A9E7EYX8_9LILI</name>
<evidence type="ECO:0000256" key="16">
    <source>
        <dbReference type="SAM" id="Phobius"/>
    </source>
</evidence>
<proteinExistence type="predicted"/>
<evidence type="ECO:0000256" key="6">
    <source>
        <dbReference type="ARBA" id="ARBA00022729"/>
    </source>
</evidence>
<keyword evidence="2" id="KW-0723">Serine/threonine-protein kinase</keyword>
<evidence type="ECO:0000256" key="14">
    <source>
        <dbReference type="PROSITE-ProRule" id="PRU10141"/>
    </source>
</evidence>
<evidence type="ECO:0000313" key="20">
    <source>
        <dbReference type="Proteomes" id="UP001055439"/>
    </source>
</evidence>